<evidence type="ECO:0000313" key="2">
    <source>
        <dbReference type="Proteomes" id="UP001157502"/>
    </source>
</evidence>
<reference evidence="1" key="1">
    <citation type="submission" date="2021-05" db="EMBL/GenBank/DDBJ databases">
        <authorList>
            <person name="Pan Q."/>
            <person name="Jouanno E."/>
            <person name="Zahm M."/>
            <person name="Klopp C."/>
            <person name="Cabau C."/>
            <person name="Louis A."/>
            <person name="Berthelot C."/>
            <person name="Parey E."/>
            <person name="Roest Crollius H."/>
            <person name="Montfort J."/>
            <person name="Robinson-Rechavi M."/>
            <person name="Bouchez O."/>
            <person name="Lampietro C."/>
            <person name="Lopez Roques C."/>
            <person name="Donnadieu C."/>
            <person name="Postlethwait J."/>
            <person name="Bobe J."/>
            <person name="Dillon D."/>
            <person name="Chandos A."/>
            <person name="von Hippel F."/>
            <person name="Guiguen Y."/>
        </authorList>
    </citation>
    <scope>NUCLEOTIDE SEQUENCE</scope>
    <source>
        <strain evidence="1">YG-Jan2019</strain>
    </source>
</reference>
<keyword evidence="2" id="KW-1185">Reference proteome</keyword>
<dbReference type="Proteomes" id="UP001157502">
    <property type="component" value="Chromosome 1"/>
</dbReference>
<comment type="caution">
    <text evidence="1">The sequence shown here is derived from an EMBL/GenBank/DDBJ whole genome shotgun (WGS) entry which is preliminary data.</text>
</comment>
<proteinExistence type="predicted"/>
<dbReference type="EMBL" id="CM055728">
    <property type="protein sequence ID" value="KAJ8017329.1"/>
    <property type="molecule type" value="Genomic_DNA"/>
</dbReference>
<name>A0ACC2HMY2_DALPE</name>
<sequence length="579" mass="66765">MVRSKEHSEAFRKRVVDAYESGKGYRKISKQFEISHSTVRKIVYKWRTFKTTANMPRSGRPRKFSQRADLKMLKEVSYNSNMSSQDLQDVFNSPDAQEEAPPEANCKQKRSPKQENPESTQIKEGHKGLWTNQEEELNRGVEPDIIEFIIPPSCVKSECDQDPVDSLPQTQSVENRESDSKPGNLTPFDTVTQLEVLYFPREPPDNLTNALSHSSAISREPIGLDSHPPCNHRHKLIHTGQKRFSCGDCGKCFNHRYSLKRHELTHTVLQELFNSPMVDANMTCLHLWKNQQPSSQTAVSRPYRGHLLTEDLADSLQLSEEEVPPKEQDCEQERSLSLGQENPETMQIKEEQEELWTNQEEEQIPGPSNTRDSIFTPHCVKSECDQQVHKAILTEYPTLSQFKTSKLKTFHVFLNELVTLSTAEKIFGAVEKMVSEYQEENDQLRRRLHLTPEMELCTTDSQQFSEEVFLPEKMHYEQERSPSLGQENKETIQIKEDHKELWTNQEEEQSRGVEPDIIEFIIPPSCVKSECDQDPVDSLPQTQSVENRESDSKPGNLTPFDTVTQLEEGWEYLVLRSDD</sequence>
<organism evidence="1 2">
    <name type="scientific">Dallia pectoralis</name>
    <name type="common">Alaska blackfish</name>
    <dbReference type="NCBI Taxonomy" id="75939"/>
    <lineage>
        <taxon>Eukaryota</taxon>
        <taxon>Metazoa</taxon>
        <taxon>Chordata</taxon>
        <taxon>Craniata</taxon>
        <taxon>Vertebrata</taxon>
        <taxon>Euteleostomi</taxon>
        <taxon>Actinopterygii</taxon>
        <taxon>Neopterygii</taxon>
        <taxon>Teleostei</taxon>
        <taxon>Protacanthopterygii</taxon>
        <taxon>Esociformes</taxon>
        <taxon>Umbridae</taxon>
        <taxon>Dallia</taxon>
    </lineage>
</organism>
<accession>A0ACC2HMY2</accession>
<evidence type="ECO:0000313" key="1">
    <source>
        <dbReference type="EMBL" id="KAJ8017329.1"/>
    </source>
</evidence>
<protein>
    <submittedName>
        <fullName evidence="1">Uncharacterized protein</fullName>
    </submittedName>
</protein>
<gene>
    <name evidence="1" type="ORF">DPEC_G00016740</name>
</gene>